<feature type="transmembrane region" description="Helical" evidence="1">
    <location>
        <begin position="77"/>
        <end position="98"/>
    </location>
</feature>
<feature type="transmembrane region" description="Helical" evidence="1">
    <location>
        <begin position="119"/>
        <end position="141"/>
    </location>
</feature>
<feature type="transmembrane region" description="Helical" evidence="1">
    <location>
        <begin position="324"/>
        <end position="357"/>
    </location>
</feature>
<keyword evidence="1" id="KW-0472">Membrane</keyword>
<keyword evidence="3" id="KW-1185">Reference proteome</keyword>
<reference evidence="3" key="1">
    <citation type="submission" date="2023-07" db="EMBL/GenBank/DDBJ databases">
        <title>Draft genome sequence of Agarivorans aestuarii strain ZMCS4, a CAZymes producing bacteria isolated from the marine brown algae Clodostephus spongiosus.</title>
        <authorList>
            <person name="Lorente B."/>
            <person name="Cabral C."/>
            <person name="Frias J."/>
            <person name="Faria J."/>
            <person name="Toubarro D."/>
        </authorList>
    </citation>
    <scope>NUCLEOTIDE SEQUENCE [LARGE SCALE GENOMIC DNA]</scope>
    <source>
        <strain evidence="3">ZMCS4</strain>
    </source>
</reference>
<dbReference type="EMBL" id="JAYDYW010000005">
    <property type="protein sequence ID" value="MEE1673510.1"/>
    <property type="molecule type" value="Genomic_DNA"/>
</dbReference>
<dbReference type="InterPro" id="IPR036259">
    <property type="entry name" value="MFS_trans_sf"/>
</dbReference>
<evidence type="ECO:0008006" key="4">
    <source>
        <dbReference type="Google" id="ProtNLM"/>
    </source>
</evidence>
<evidence type="ECO:0000313" key="2">
    <source>
        <dbReference type="EMBL" id="MEE1673510.1"/>
    </source>
</evidence>
<feature type="transmembrane region" description="Helical" evidence="1">
    <location>
        <begin position="222"/>
        <end position="245"/>
    </location>
</feature>
<keyword evidence="1" id="KW-0812">Transmembrane</keyword>
<accession>A0ABU7G4Y5</accession>
<feature type="transmembrane region" description="Helical" evidence="1">
    <location>
        <begin position="50"/>
        <end position="71"/>
    </location>
</feature>
<feature type="transmembrane region" description="Helical" evidence="1">
    <location>
        <begin position="276"/>
        <end position="295"/>
    </location>
</feature>
<keyword evidence="1" id="KW-1133">Transmembrane helix</keyword>
<dbReference type="Proteomes" id="UP001310248">
    <property type="component" value="Unassembled WGS sequence"/>
</dbReference>
<dbReference type="Gene3D" id="1.20.1250.20">
    <property type="entry name" value="MFS general substrate transporter like domains"/>
    <property type="match status" value="1"/>
</dbReference>
<comment type="caution">
    <text evidence="2">The sequence shown here is derived from an EMBL/GenBank/DDBJ whole genome shotgun (WGS) entry which is preliminary data.</text>
</comment>
<proteinExistence type="predicted"/>
<sequence length="370" mass="39715">MPELSSLLGFSQTEKDLGFITLLLNLNLITYWFGVKFWGNKLGNLGIWPCTRIAAAGFLLANLVFWCSLFASDQPSLLLVACSRLLLGVFSSAFVILAHSHLSIVSKTNLGQLAKTSGAITLGRLLGPCLALLPLAANYLLFSPILLALPACLYCLSCNPKWTRVNQVEAPPTSPAQALNALHFKHILLLAVLTTSLVSIVQYYILPLLFSFGYQGAEATKVYASLLLYLSLALIVYQFVVLPVVSRSPSLIPAVFLASLVSGSLLLSFASNAWALLLVSLAVLAFAISGLPSWYSQQAYLPNPSVSFRAKRSAYLARAHTAGYLIGTAVASGCLLLGVPLLVPICLFSLAMVTLIIRVNQQAQAQPSLT</sequence>
<organism evidence="2 3">
    <name type="scientific">Agarivorans aestuarii</name>
    <dbReference type="NCBI Taxonomy" id="1563703"/>
    <lineage>
        <taxon>Bacteria</taxon>
        <taxon>Pseudomonadati</taxon>
        <taxon>Pseudomonadota</taxon>
        <taxon>Gammaproteobacteria</taxon>
        <taxon>Alteromonadales</taxon>
        <taxon>Alteromonadaceae</taxon>
        <taxon>Agarivorans</taxon>
    </lineage>
</organism>
<feature type="transmembrane region" description="Helical" evidence="1">
    <location>
        <begin position="251"/>
        <end position="269"/>
    </location>
</feature>
<name>A0ABU7G4Y5_9ALTE</name>
<protein>
    <recommendedName>
        <fullName evidence="4">MFS transporter</fullName>
    </recommendedName>
</protein>
<dbReference type="RefSeq" id="WP_329774798.1">
    <property type="nucleotide sequence ID" value="NZ_JAYDYW010000005.1"/>
</dbReference>
<reference evidence="2 3" key="2">
    <citation type="submission" date="2023-12" db="EMBL/GenBank/DDBJ databases">
        <authorList>
            <consortium name="Cladostephus spongiosus"/>
            <person name="Lorente B."/>
            <person name="Cabral C."/>
            <person name="Frias J."/>
            <person name="Faria J."/>
            <person name="Toubarro D."/>
        </authorList>
    </citation>
    <scope>NUCLEOTIDE SEQUENCE [LARGE SCALE GENOMIC DNA]</scope>
    <source>
        <strain evidence="2 3">ZMCS4</strain>
    </source>
</reference>
<feature type="transmembrane region" description="Helical" evidence="1">
    <location>
        <begin position="17"/>
        <end position="38"/>
    </location>
</feature>
<evidence type="ECO:0000256" key="1">
    <source>
        <dbReference type="SAM" id="Phobius"/>
    </source>
</evidence>
<evidence type="ECO:0000313" key="3">
    <source>
        <dbReference type="Proteomes" id="UP001310248"/>
    </source>
</evidence>
<dbReference type="SUPFAM" id="SSF103473">
    <property type="entry name" value="MFS general substrate transporter"/>
    <property type="match status" value="1"/>
</dbReference>
<feature type="transmembrane region" description="Helical" evidence="1">
    <location>
        <begin position="187"/>
        <end position="210"/>
    </location>
</feature>
<gene>
    <name evidence="2" type="ORF">SNR37_002934</name>
</gene>